<name>A0A5N6SU55_ASPPS</name>
<evidence type="ECO:0000259" key="1">
    <source>
        <dbReference type="Pfam" id="PF01172"/>
    </source>
</evidence>
<dbReference type="SUPFAM" id="SSF89895">
    <property type="entry name" value="FYSH domain"/>
    <property type="match status" value="1"/>
</dbReference>
<sequence>MPRANEPTAKVFYKGSSEDFVVFVDGIEILNNWRNDRSIPLADVVNGFKIFVTHKHGAQGIMDGASKGILETEFGTSNEDECIIKILENGEYQATVTRERQDDTNVANGPVGIAR</sequence>
<dbReference type="OrthoDB" id="2567806at2759"/>
<dbReference type="GeneID" id="43643995"/>
<feature type="domain" description="Ribosome maturation protein SDO1/SBDS N-terminal" evidence="1">
    <location>
        <begin position="9"/>
        <end position="99"/>
    </location>
</feature>
<gene>
    <name evidence="2" type="ORF">BDV38DRAFT_282453</name>
</gene>
<evidence type="ECO:0000313" key="3">
    <source>
        <dbReference type="Proteomes" id="UP000325672"/>
    </source>
</evidence>
<dbReference type="InterPro" id="IPR036786">
    <property type="entry name" value="Ribosome_mat_SBDS_N_sf"/>
</dbReference>
<reference evidence="2 3" key="1">
    <citation type="submission" date="2019-04" db="EMBL/GenBank/DDBJ databases">
        <title>Friends and foes A comparative genomics study of 23 Aspergillus species from section Flavi.</title>
        <authorList>
            <consortium name="DOE Joint Genome Institute"/>
            <person name="Kjaerbolling I."/>
            <person name="Vesth T."/>
            <person name="Frisvad J.C."/>
            <person name="Nybo J.L."/>
            <person name="Theobald S."/>
            <person name="Kildgaard S."/>
            <person name="Isbrandt T."/>
            <person name="Kuo A."/>
            <person name="Sato A."/>
            <person name="Lyhne E.K."/>
            <person name="Kogle M.E."/>
            <person name="Wiebenga A."/>
            <person name="Kun R.S."/>
            <person name="Lubbers R.J."/>
            <person name="Makela M.R."/>
            <person name="Barry K."/>
            <person name="Chovatia M."/>
            <person name="Clum A."/>
            <person name="Daum C."/>
            <person name="Haridas S."/>
            <person name="He G."/>
            <person name="LaButti K."/>
            <person name="Lipzen A."/>
            <person name="Mondo S."/>
            <person name="Riley R."/>
            <person name="Salamov A."/>
            <person name="Simmons B.A."/>
            <person name="Magnuson J.K."/>
            <person name="Henrissat B."/>
            <person name="Mortensen U.H."/>
            <person name="Larsen T.O."/>
            <person name="Devries R.P."/>
            <person name="Grigoriev I.V."/>
            <person name="Machida M."/>
            <person name="Baker S.E."/>
            <person name="Andersen M.R."/>
        </authorList>
    </citation>
    <scope>NUCLEOTIDE SEQUENCE [LARGE SCALE GENOMIC DNA]</scope>
    <source>
        <strain evidence="2 3">CBS 117625</strain>
    </source>
</reference>
<protein>
    <submittedName>
        <fullName evidence="2">Ribosome maturation protein</fullName>
    </submittedName>
</protein>
<keyword evidence="3" id="KW-1185">Reference proteome</keyword>
<organism evidence="2 3">
    <name type="scientific">Aspergillus pseudotamarii</name>
    <dbReference type="NCBI Taxonomy" id="132259"/>
    <lineage>
        <taxon>Eukaryota</taxon>
        <taxon>Fungi</taxon>
        <taxon>Dikarya</taxon>
        <taxon>Ascomycota</taxon>
        <taxon>Pezizomycotina</taxon>
        <taxon>Eurotiomycetes</taxon>
        <taxon>Eurotiomycetidae</taxon>
        <taxon>Eurotiales</taxon>
        <taxon>Aspergillaceae</taxon>
        <taxon>Aspergillus</taxon>
        <taxon>Aspergillus subgen. Circumdati</taxon>
    </lineage>
</organism>
<dbReference type="InterPro" id="IPR019783">
    <property type="entry name" value="SDO1/SBDS_N"/>
</dbReference>
<accession>A0A5N6SU55</accession>
<dbReference type="AlphaFoldDB" id="A0A5N6SU55"/>
<dbReference type="RefSeq" id="XP_031914215.1">
    <property type="nucleotide sequence ID" value="XM_032059785.1"/>
</dbReference>
<dbReference type="Proteomes" id="UP000325672">
    <property type="component" value="Unassembled WGS sequence"/>
</dbReference>
<dbReference type="Pfam" id="PF01172">
    <property type="entry name" value="SBDS_N"/>
    <property type="match status" value="1"/>
</dbReference>
<dbReference type="Gene3D" id="3.30.1250.10">
    <property type="entry name" value="Ribosome maturation protein SBDS, N-terminal domain"/>
    <property type="match status" value="1"/>
</dbReference>
<evidence type="ECO:0000313" key="2">
    <source>
        <dbReference type="EMBL" id="KAE8138152.1"/>
    </source>
</evidence>
<dbReference type="EMBL" id="ML743573">
    <property type="protein sequence ID" value="KAE8138152.1"/>
    <property type="molecule type" value="Genomic_DNA"/>
</dbReference>
<proteinExistence type="predicted"/>